<organism evidence="3 4">
    <name type="scientific">Amblyomma americanum</name>
    <name type="common">Lone star tick</name>
    <dbReference type="NCBI Taxonomy" id="6943"/>
    <lineage>
        <taxon>Eukaryota</taxon>
        <taxon>Metazoa</taxon>
        <taxon>Ecdysozoa</taxon>
        <taxon>Arthropoda</taxon>
        <taxon>Chelicerata</taxon>
        <taxon>Arachnida</taxon>
        <taxon>Acari</taxon>
        <taxon>Parasitiformes</taxon>
        <taxon>Ixodida</taxon>
        <taxon>Ixodoidea</taxon>
        <taxon>Ixodidae</taxon>
        <taxon>Amblyomminae</taxon>
        <taxon>Amblyomma</taxon>
    </lineage>
</organism>
<evidence type="ECO:0000313" key="4">
    <source>
        <dbReference type="Proteomes" id="UP001321473"/>
    </source>
</evidence>
<reference evidence="3 4" key="1">
    <citation type="journal article" date="2023" name="Arcadia Sci">
        <title>De novo assembly of a long-read Amblyomma americanum tick genome.</title>
        <authorList>
            <person name="Chou S."/>
            <person name="Poskanzer K.E."/>
            <person name="Rollins M."/>
            <person name="Thuy-Boun P.S."/>
        </authorList>
    </citation>
    <scope>NUCLEOTIDE SEQUENCE [LARGE SCALE GENOMIC DNA]</scope>
    <source>
        <strain evidence="3">F_SG_1</strain>
        <tissue evidence="3">Salivary glands</tissue>
    </source>
</reference>
<name>A0AAQ4DXP2_AMBAM</name>
<comment type="caution">
    <text evidence="3">The sequence shown here is derived from an EMBL/GenBank/DDBJ whole genome shotgun (WGS) entry which is preliminary data.</text>
</comment>
<feature type="transmembrane region" description="Helical" evidence="2">
    <location>
        <begin position="21"/>
        <end position="42"/>
    </location>
</feature>
<dbReference type="Proteomes" id="UP001321473">
    <property type="component" value="Unassembled WGS sequence"/>
</dbReference>
<keyword evidence="4" id="KW-1185">Reference proteome</keyword>
<dbReference type="AlphaFoldDB" id="A0AAQ4DXP2"/>
<feature type="region of interest" description="Disordered" evidence="1">
    <location>
        <begin position="105"/>
        <end position="127"/>
    </location>
</feature>
<keyword evidence="2" id="KW-1133">Transmembrane helix</keyword>
<accession>A0AAQ4DXP2</accession>
<keyword evidence="2" id="KW-0812">Transmembrane</keyword>
<evidence type="ECO:0000256" key="2">
    <source>
        <dbReference type="SAM" id="Phobius"/>
    </source>
</evidence>
<evidence type="ECO:0000313" key="3">
    <source>
        <dbReference type="EMBL" id="KAK8767232.1"/>
    </source>
</evidence>
<feature type="compositionally biased region" description="Acidic residues" evidence="1">
    <location>
        <begin position="113"/>
        <end position="125"/>
    </location>
</feature>
<sequence length="256" mass="28491">MVSCANVGLFIWRRLLLQKLWRHYVTLAVELTFVVVTFVYLLSHDRVDPAQVKKINRSYVIPQEPTAVDAEHIRNKLPPGLIVVYGPSTADTDQLIAQLFSAAGRESPTGQGEDTEPTPSDEEGAPQDYILPLKNASSVSAKCRAVASRLLRRDTYARTVDRTMCVQFYDPDNEQSLRYDLIELLPPEVMLPEGVLYSLEELFANPSITAGGDVLAKIAGKPISNLKSGTVRFEVVYRVPQLVLQLRIATGRVPVR</sequence>
<keyword evidence="2" id="KW-0472">Membrane</keyword>
<dbReference type="EMBL" id="JARKHS020025632">
    <property type="protein sequence ID" value="KAK8767232.1"/>
    <property type="molecule type" value="Genomic_DNA"/>
</dbReference>
<gene>
    <name evidence="3" type="ORF">V5799_005981</name>
</gene>
<proteinExistence type="predicted"/>
<evidence type="ECO:0000256" key="1">
    <source>
        <dbReference type="SAM" id="MobiDB-lite"/>
    </source>
</evidence>
<protein>
    <submittedName>
        <fullName evidence="3">Uncharacterized protein</fullName>
    </submittedName>
</protein>